<dbReference type="Proteomes" id="UP000746741">
    <property type="component" value="Unassembled WGS sequence"/>
</dbReference>
<dbReference type="Gene3D" id="3.90.226.10">
    <property type="entry name" value="2-enoyl-CoA Hydratase, Chain A, domain 1"/>
    <property type="match status" value="1"/>
</dbReference>
<dbReference type="Pfam" id="PF03572">
    <property type="entry name" value="Peptidase_S41"/>
    <property type="match status" value="1"/>
</dbReference>
<dbReference type="InterPro" id="IPR005151">
    <property type="entry name" value="Tail-specific_protease"/>
</dbReference>
<dbReference type="EMBL" id="JAAVUP010000002">
    <property type="protein sequence ID" value="NKE16946.1"/>
    <property type="molecule type" value="Genomic_DNA"/>
</dbReference>
<dbReference type="InterPro" id="IPR004447">
    <property type="entry name" value="Peptidase_S41A"/>
</dbReference>
<reference evidence="7 8" key="1">
    <citation type="submission" date="2020-02" db="EMBL/GenBank/DDBJ databases">
        <authorList>
            <person name="Sun Q."/>
            <person name="Inoue M."/>
        </authorList>
    </citation>
    <scope>NUCLEOTIDE SEQUENCE [LARGE SCALE GENOMIC DNA]</scope>
    <source>
        <strain evidence="7 8">KCTC 22478</strain>
    </source>
</reference>
<evidence type="ECO:0000256" key="1">
    <source>
        <dbReference type="ARBA" id="ARBA00009179"/>
    </source>
</evidence>
<dbReference type="Pfam" id="PF17820">
    <property type="entry name" value="PDZ_6"/>
    <property type="match status" value="1"/>
</dbReference>
<evidence type="ECO:0000313" key="8">
    <source>
        <dbReference type="Proteomes" id="UP000746741"/>
    </source>
</evidence>
<dbReference type="CDD" id="cd06782">
    <property type="entry name" value="cpPDZ_CPP-like"/>
    <property type="match status" value="1"/>
</dbReference>
<comment type="similarity">
    <text evidence="1 5">Belongs to the peptidase S41A family.</text>
</comment>
<evidence type="ECO:0000256" key="5">
    <source>
        <dbReference type="RuleBase" id="RU004404"/>
    </source>
</evidence>
<keyword evidence="2 5" id="KW-0645">Protease</keyword>
<gene>
    <name evidence="7" type="ORF">GWK15_08335</name>
</gene>
<dbReference type="InterPro" id="IPR036034">
    <property type="entry name" value="PDZ_sf"/>
</dbReference>
<dbReference type="PANTHER" id="PTHR32060">
    <property type="entry name" value="TAIL-SPECIFIC PROTEASE"/>
    <property type="match status" value="1"/>
</dbReference>
<dbReference type="Gene3D" id="2.30.42.10">
    <property type="match status" value="1"/>
</dbReference>
<evidence type="ECO:0000256" key="3">
    <source>
        <dbReference type="ARBA" id="ARBA00022801"/>
    </source>
</evidence>
<name>A0ABX1EGM5_9PROT</name>
<dbReference type="Pfam" id="PF22694">
    <property type="entry name" value="CtpB_N-like"/>
    <property type="match status" value="1"/>
</dbReference>
<dbReference type="InterPro" id="IPR041489">
    <property type="entry name" value="PDZ_6"/>
</dbReference>
<keyword evidence="4 5" id="KW-0720">Serine protease</keyword>
<keyword evidence="8" id="KW-1185">Reference proteome</keyword>
<protein>
    <submittedName>
        <fullName evidence="7">S41 family peptidase</fullName>
    </submittedName>
</protein>
<comment type="caution">
    <text evidence="7">The sequence shown here is derived from an EMBL/GenBank/DDBJ whole genome shotgun (WGS) entry which is preliminary data.</text>
</comment>
<evidence type="ECO:0000256" key="2">
    <source>
        <dbReference type="ARBA" id="ARBA00022670"/>
    </source>
</evidence>
<feature type="domain" description="PDZ" evidence="6">
    <location>
        <begin position="88"/>
        <end position="170"/>
    </location>
</feature>
<dbReference type="RefSeq" id="WP_168040829.1">
    <property type="nucleotide sequence ID" value="NZ_JAAEDK010000139.1"/>
</dbReference>
<dbReference type="NCBIfam" id="TIGR00225">
    <property type="entry name" value="prc"/>
    <property type="match status" value="1"/>
</dbReference>
<accession>A0ABX1EGM5</accession>
<dbReference type="SMART" id="SM00228">
    <property type="entry name" value="PDZ"/>
    <property type="match status" value="1"/>
</dbReference>
<sequence length="461" mass="50164">MRRRTGTYAAIGAAFAAGIVAGPLVAAWAQDGNRAETYRLLNLFGDVFERIRAEYVEPVNDRDAIENAIQGMLAGLDPHSSYMNPRMYRDMQVQTRGEFGGLGIEVTQEGGYIKVISPIDETPAARAGVKPGDLITHLNGNSVQGLTLQEAVEQMRGERGTSIRLTIRREGTDRPVELTLTRDVIRPQVVRFRVEGGDIGYIRLTSFNEQTEVGLRRAMQQIRQQAGNNLKGIVLDLRNNPGGLLDQAVQVSDDFLDQGEIVSTRARRSEDSQRWNARAGDIAQGLPIVVLINGGSASASEIVAGALQDHRRAIVLGTKSFGKGSVQTVMPIPGNGAIRLTTARYYTPSGRSIQATGIEPDVEVRATREEGNQAAAARRDREADLRRALRNDNSGQQQAAPPLPPLNLPAGLVERVQRDPAEGAPTFDPTKPETDHQLQQALQLLRGIAASPNPQRRASVR</sequence>
<dbReference type="InterPro" id="IPR001478">
    <property type="entry name" value="PDZ"/>
</dbReference>
<evidence type="ECO:0000259" key="6">
    <source>
        <dbReference type="PROSITE" id="PS50106"/>
    </source>
</evidence>
<evidence type="ECO:0000256" key="4">
    <source>
        <dbReference type="ARBA" id="ARBA00022825"/>
    </source>
</evidence>
<dbReference type="InterPro" id="IPR029045">
    <property type="entry name" value="ClpP/crotonase-like_dom_sf"/>
</dbReference>
<dbReference type="InterPro" id="IPR055210">
    <property type="entry name" value="CtpA/B_N"/>
</dbReference>
<dbReference type="SMART" id="SM00245">
    <property type="entry name" value="TSPc"/>
    <property type="match status" value="1"/>
</dbReference>
<dbReference type="SUPFAM" id="SSF50156">
    <property type="entry name" value="PDZ domain-like"/>
    <property type="match status" value="1"/>
</dbReference>
<organism evidence="7 8">
    <name type="scientific">Neoroseomonas oryzicola</name>
    <dbReference type="NCBI Taxonomy" id="535904"/>
    <lineage>
        <taxon>Bacteria</taxon>
        <taxon>Pseudomonadati</taxon>
        <taxon>Pseudomonadota</taxon>
        <taxon>Alphaproteobacteria</taxon>
        <taxon>Acetobacterales</taxon>
        <taxon>Acetobacteraceae</taxon>
        <taxon>Neoroseomonas</taxon>
    </lineage>
</organism>
<dbReference type="Gene3D" id="3.30.750.44">
    <property type="match status" value="1"/>
</dbReference>
<dbReference type="PROSITE" id="PS50106">
    <property type="entry name" value="PDZ"/>
    <property type="match status" value="1"/>
</dbReference>
<dbReference type="SUPFAM" id="SSF52096">
    <property type="entry name" value="ClpP/crotonase"/>
    <property type="match status" value="1"/>
</dbReference>
<dbReference type="PANTHER" id="PTHR32060:SF30">
    <property type="entry name" value="CARBOXY-TERMINAL PROCESSING PROTEASE CTPA"/>
    <property type="match status" value="1"/>
</dbReference>
<evidence type="ECO:0000313" key="7">
    <source>
        <dbReference type="EMBL" id="NKE16946.1"/>
    </source>
</evidence>
<proteinExistence type="inferred from homology"/>
<dbReference type="CDD" id="cd07560">
    <property type="entry name" value="Peptidase_S41_CPP"/>
    <property type="match status" value="1"/>
</dbReference>
<keyword evidence="3 5" id="KW-0378">Hydrolase</keyword>